<accession>A0ABD1XRU8</accession>
<evidence type="ECO:0000313" key="1">
    <source>
        <dbReference type="EMBL" id="KAL2611677.1"/>
    </source>
</evidence>
<sequence>MDRSHCVEDYSTSNKRGVAIIMYSKHAILRSGIRGDGTFVWAIIHSSLGELGVASIYGPSYDRQKRAKLFEWLRNFWQQGQWFIMDDWNMVLLRSDTVGLTPLAYGHELDR</sequence>
<reference evidence="1 2" key="1">
    <citation type="submission" date="2024-09" db="EMBL/GenBank/DDBJ databases">
        <title>Chromosome-scale assembly of Riccia fluitans.</title>
        <authorList>
            <person name="Paukszto L."/>
            <person name="Sawicki J."/>
            <person name="Karawczyk K."/>
            <person name="Piernik-Szablinska J."/>
            <person name="Szczecinska M."/>
            <person name="Mazdziarz M."/>
        </authorList>
    </citation>
    <scope>NUCLEOTIDE SEQUENCE [LARGE SCALE GENOMIC DNA]</scope>
    <source>
        <strain evidence="1">Rf_01</strain>
        <tissue evidence="1">Aerial parts of the thallus</tissue>
    </source>
</reference>
<dbReference type="InterPro" id="IPR036691">
    <property type="entry name" value="Endo/exonu/phosph_ase_sf"/>
</dbReference>
<keyword evidence="2" id="KW-1185">Reference proteome</keyword>
<evidence type="ECO:0000313" key="2">
    <source>
        <dbReference type="Proteomes" id="UP001605036"/>
    </source>
</evidence>
<name>A0ABD1XRU8_9MARC</name>
<proteinExistence type="predicted"/>
<protein>
    <submittedName>
        <fullName evidence="1">Uncharacterized protein</fullName>
    </submittedName>
</protein>
<dbReference type="SUPFAM" id="SSF56219">
    <property type="entry name" value="DNase I-like"/>
    <property type="match status" value="1"/>
</dbReference>
<dbReference type="Gene3D" id="3.60.10.10">
    <property type="entry name" value="Endonuclease/exonuclease/phosphatase"/>
    <property type="match status" value="1"/>
</dbReference>
<gene>
    <name evidence="1" type="ORF">R1flu_023369</name>
</gene>
<dbReference type="Proteomes" id="UP001605036">
    <property type="component" value="Unassembled WGS sequence"/>
</dbReference>
<organism evidence="1 2">
    <name type="scientific">Riccia fluitans</name>
    <dbReference type="NCBI Taxonomy" id="41844"/>
    <lineage>
        <taxon>Eukaryota</taxon>
        <taxon>Viridiplantae</taxon>
        <taxon>Streptophyta</taxon>
        <taxon>Embryophyta</taxon>
        <taxon>Marchantiophyta</taxon>
        <taxon>Marchantiopsida</taxon>
        <taxon>Marchantiidae</taxon>
        <taxon>Marchantiales</taxon>
        <taxon>Ricciaceae</taxon>
        <taxon>Riccia</taxon>
    </lineage>
</organism>
<dbReference type="AlphaFoldDB" id="A0ABD1XRU8"/>
<dbReference type="EMBL" id="JBHFFA010000007">
    <property type="protein sequence ID" value="KAL2611677.1"/>
    <property type="molecule type" value="Genomic_DNA"/>
</dbReference>
<comment type="caution">
    <text evidence="1">The sequence shown here is derived from an EMBL/GenBank/DDBJ whole genome shotgun (WGS) entry which is preliminary data.</text>
</comment>